<organism evidence="1 2">
    <name type="scientific">Bauhinia variegata</name>
    <name type="common">Purple orchid tree</name>
    <name type="synonym">Phanera variegata</name>
    <dbReference type="NCBI Taxonomy" id="167791"/>
    <lineage>
        <taxon>Eukaryota</taxon>
        <taxon>Viridiplantae</taxon>
        <taxon>Streptophyta</taxon>
        <taxon>Embryophyta</taxon>
        <taxon>Tracheophyta</taxon>
        <taxon>Spermatophyta</taxon>
        <taxon>Magnoliopsida</taxon>
        <taxon>eudicotyledons</taxon>
        <taxon>Gunneridae</taxon>
        <taxon>Pentapetalae</taxon>
        <taxon>rosids</taxon>
        <taxon>fabids</taxon>
        <taxon>Fabales</taxon>
        <taxon>Fabaceae</taxon>
        <taxon>Cercidoideae</taxon>
        <taxon>Cercideae</taxon>
        <taxon>Bauhiniinae</taxon>
        <taxon>Bauhinia</taxon>
    </lineage>
</organism>
<proteinExistence type="predicted"/>
<name>A0ACB9PQ65_BAUVA</name>
<gene>
    <name evidence="1" type="ORF">L6164_005085</name>
</gene>
<protein>
    <submittedName>
        <fullName evidence="1">Uncharacterized protein</fullName>
    </submittedName>
</protein>
<dbReference type="EMBL" id="CM039428">
    <property type="protein sequence ID" value="KAI4350651.1"/>
    <property type="molecule type" value="Genomic_DNA"/>
</dbReference>
<evidence type="ECO:0000313" key="2">
    <source>
        <dbReference type="Proteomes" id="UP000828941"/>
    </source>
</evidence>
<evidence type="ECO:0000313" key="1">
    <source>
        <dbReference type="EMBL" id="KAI4350651.1"/>
    </source>
</evidence>
<comment type="caution">
    <text evidence="1">The sequence shown here is derived from an EMBL/GenBank/DDBJ whole genome shotgun (WGS) entry which is preliminary data.</text>
</comment>
<reference evidence="1 2" key="1">
    <citation type="journal article" date="2022" name="DNA Res.">
        <title>Chromosomal-level genome assembly of the orchid tree Bauhinia variegata (Leguminosae; Cercidoideae) supports the allotetraploid origin hypothesis of Bauhinia.</title>
        <authorList>
            <person name="Zhong Y."/>
            <person name="Chen Y."/>
            <person name="Zheng D."/>
            <person name="Pang J."/>
            <person name="Liu Y."/>
            <person name="Luo S."/>
            <person name="Meng S."/>
            <person name="Qian L."/>
            <person name="Wei D."/>
            <person name="Dai S."/>
            <person name="Zhou R."/>
        </authorList>
    </citation>
    <scope>NUCLEOTIDE SEQUENCE [LARGE SCALE GENOMIC DNA]</scope>
    <source>
        <strain evidence="1">BV-YZ2020</strain>
    </source>
</reference>
<accession>A0ACB9PQ65</accession>
<keyword evidence="2" id="KW-1185">Reference proteome</keyword>
<sequence length="397" mass="43714">MDAIVSGFIEIGAIAVDHNGSDSPPLAVSFCKVKEDAQILAASGDQTMKPWDVEANKCIGVLMGHTGSVKSMCSHPTDADIFVSGSRDGSFRLWDMRCNSTSKSRRGELRIDSTAVVKRAHLSSQAKRVRSAKVLLPQFFISDQISIATAGAADSIVKFWDSRNLKSLVTQACPRPQATDKERLHGISSLSQDHSGLFISASCMDNTFAPLIASFPFLNRLGTFVKVKQDFFLNFFFGVYLYSVLQLEKGPLRSFSGCRIESFFVKSAISPDATHTFCHPEVGKLATSSDDFTVRIWNKSSYFSNTRLPSSIRRSVMAMPGTECRKLLMNDEAMCPKPITPPKTRTPECHKKQFSSCSDQSESSEKTPESTLKSPSSVLDPPSTLKRTIRDYFLAVS</sequence>
<dbReference type="Proteomes" id="UP000828941">
    <property type="component" value="Chromosome 3"/>
</dbReference>